<reference evidence="2 3" key="1">
    <citation type="submission" date="2019-11" db="EMBL/GenBank/DDBJ databases">
        <title>Type strains purchased from KCTC, JCM and DSMZ.</title>
        <authorList>
            <person name="Lu H."/>
        </authorList>
    </citation>
    <scope>NUCLEOTIDE SEQUENCE [LARGE SCALE GENOMIC DNA]</scope>
    <source>
        <strain evidence="2 3">JCM 31587</strain>
    </source>
</reference>
<dbReference type="OrthoDB" id="932587at2"/>
<evidence type="ECO:0000313" key="3">
    <source>
        <dbReference type="Proteomes" id="UP000472320"/>
    </source>
</evidence>
<keyword evidence="3" id="KW-1185">Reference proteome</keyword>
<evidence type="ECO:0000259" key="1">
    <source>
        <dbReference type="Pfam" id="PF14261"/>
    </source>
</evidence>
<dbReference type="PANTHER" id="PTHR35586:SF1">
    <property type="entry name" value="SLL1691 PROTEIN"/>
    <property type="match status" value="1"/>
</dbReference>
<protein>
    <submittedName>
        <fullName evidence="2">DUF4351 domain-containing protein</fullName>
    </submittedName>
</protein>
<dbReference type="PANTHER" id="PTHR35586">
    <property type="entry name" value="SLL1691 PROTEIN"/>
    <property type="match status" value="1"/>
</dbReference>
<dbReference type="EMBL" id="WNKX01000008">
    <property type="protein sequence ID" value="MTW11359.1"/>
    <property type="molecule type" value="Genomic_DNA"/>
</dbReference>
<dbReference type="Proteomes" id="UP000472320">
    <property type="component" value="Unassembled WGS sequence"/>
</dbReference>
<accession>A0A6L6QGL8</accession>
<feature type="domain" description="DUF4351" evidence="1">
    <location>
        <begin position="174"/>
        <end position="226"/>
    </location>
</feature>
<dbReference type="Pfam" id="PF14261">
    <property type="entry name" value="DUF4351"/>
    <property type="match status" value="1"/>
</dbReference>
<name>A0A6L6QGL8_9BURK</name>
<dbReference type="InterPro" id="IPR025587">
    <property type="entry name" value="DUF4351"/>
</dbReference>
<proteinExistence type="predicted"/>
<sequence>MADHYDSPWKRALKHNLAEFIAFFFPQYRDLIDRHRPISFRDKELAEVVDELLLERNVFAWVTAAHLLAQRSHGKAESRHADKWRLIRLLYERGWRKRRIIDLFTIIHWLMPLPAELESRLIRSIRRLERRRNVEWINPYDKLRFEQGEKKGEKRGIKIGRAQGLQEGLQEGRQEGRQEGAAQMLERLLNRRFGALSPTVRKRLAKASPEQLAKWSEAVLDAQTLKQVFSARQ</sequence>
<dbReference type="AlphaFoldDB" id="A0A6L6QGL8"/>
<gene>
    <name evidence="2" type="ORF">GM658_12210</name>
</gene>
<dbReference type="RefSeq" id="WP_155454323.1">
    <property type="nucleotide sequence ID" value="NZ_WNKX01000008.1"/>
</dbReference>
<comment type="caution">
    <text evidence="2">The sequence shown here is derived from an EMBL/GenBank/DDBJ whole genome shotgun (WGS) entry which is preliminary data.</text>
</comment>
<organism evidence="2 3">
    <name type="scientific">Massilia eburnea</name>
    <dbReference type="NCBI Taxonomy" id="1776165"/>
    <lineage>
        <taxon>Bacteria</taxon>
        <taxon>Pseudomonadati</taxon>
        <taxon>Pseudomonadota</taxon>
        <taxon>Betaproteobacteria</taxon>
        <taxon>Burkholderiales</taxon>
        <taxon>Oxalobacteraceae</taxon>
        <taxon>Telluria group</taxon>
        <taxon>Massilia</taxon>
    </lineage>
</organism>
<evidence type="ECO:0000313" key="2">
    <source>
        <dbReference type="EMBL" id="MTW11359.1"/>
    </source>
</evidence>